<dbReference type="Gene3D" id="2.60.120.1440">
    <property type="match status" value="1"/>
</dbReference>
<dbReference type="InterPro" id="IPR012373">
    <property type="entry name" value="Ferrdict_sens_TM"/>
</dbReference>
<proteinExistence type="predicted"/>
<dbReference type="InterPro" id="IPR006860">
    <property type="entry name" value="FecR"/>
</dbReference>
<gene>
    <name evidence="4" type="ORF">VJ786_12585</name>
</gene>
<dbReference type="Pfam" id="PF04773">
    <property type="entry name" value="FecR"/>
    <property type="match status" value="1"/>
</dbReference>
<feature type="domain" description="FecR protein" evidence="2">
    <location>
        <begin position="20"/>
        <end position="114"/>
    </location>
</feature>
<evidence type="ECO:0000259" key="2">
    <source>
        <dbReference type="Pfam" id="PF04773"/>
    </source>
</evidence>
<dbReference type="InterPro" id="IPR032508">
    <property type="entry name" value="FecR_C"/>
</dbReference>
<name>A0ABU8I877_9SPHI</name>
<keyword evidence="5" id="KW-1185">Reference proteome</keyword>
<organism evidence="4 5">
    <name type="scientific">Sphingobacterium tenebrionis</name>
    <dbReference type="NCBI Taxonomy" id="3111775"/>
    <lineage>
        <taxon>Bacteria</taxon>
        <taxon>Pseudomonadati</taxon>
        <taxon>Bacteroidota</taxon>
        <taxon>Sphingobacteriia</taxon>
        <taxon>Sphingobacteriales</taxon>
        <taxon>Sphingobacteriaceae</taxon>
        <taxon>Sphingobacterium</taxon>
    </lineage>
</organism>
<reference evidence="4 5" key="1">
    <citation type="submission" date="2024-01" db="EMBL/GenBank/DDBJ databases">
        <title>Sphingobacterium tenebrionis sp. nov., a novel endophyte isolated from tenebrio molitor intestines.</title>
        <authorList>
            <person name="Zhang C."/>
        </authorList>
    </citation>
    <scope>NUCLEOTIDE SEQUENCE [LARGE SCALE GENOMIC DNA]</scope>
    <source>
        <strain evidence="4 5">PU5-4</strain>
    </source>
</reference>
<comment type="caution">
    <text evidence="4">The sequence shown here is derived from an EMBL/GenBank/DDBJ whole genome shotgun (WGS) entry which is preliminary data.</text>
</comment>
<evidence type="ECO:0000313" key="4">
    <source>
        <dbReference type="EMBL" id="MEI5985737.1"/>
    </source>
</evidence>
<evidence type="ECO:0000256" key="1">
    <source>
        <dbReference type="SAM" id="MobiDB-lite"/>
    </source>
</evidence>
<evidence type="ECO:0000313" key="5">
    <source>
        <dbReference type="Proteomes" id="UP001363035"/>
    </source>
</evidence>
<evidence type="ECO:0000259" key="3">
    <source>
        <dbReference type="Pfam" id="PF16344"/>
    </source>
</evidence>
<accession>A0ABU8I877</accession>
<dbReference type="PANTHER" id="PTHR30273">
    <property type="entry name" value="PERIPLASMIC SIGNAL SENSOR AND SIGMA FACTOR ACTIVATOR FECR-RELATED"/>
    <property type="match status" value="1"/>
</dbReference>
<protein>
    <submittedName>
        <fullName evidence="4">FecR domain-containing protein</fullName>
    </submittedName>
</protein>
<dbReference type="Gene3D" id="3.55.50.30">
    <property type="match status" value="1"/>
</dbReference>
<feature type="domain" description="Protein FecR C-terminal" evidence="3">
    <location>
        <begin position="165"/>
        <end position="231"/>
    </location>
</feature>
<dbReference type="Proteomes" id="UP001363035">
    <property type="component" value="Unassembled WGS sequence"/>
</dbReference>
<feature type="region of interest" description="Disordered" evidence="1">
    <location>
        <begin position="1"/>
        <end position="20"/>
    </location>
</feature>
<dbReference type="PANTHER" id="PTHR30273:SF2">
    <property type="entry name" value="PROTEIN FECR"/>
    <property type="match status" value="1"/>
</dbReference>
<sequence>MPHYQDFQTAGPSRKSSIHRISTSNAQQYRVELSDGSIAYLNAGSSIRFPSLFEEQERKVQVSGEVFFEVASSPSRSSNPQWKKVPFIVETEHQQVEVLGTTFNIRAYAGEMETTSLASGKLLVRSKQTAGQAILHPGETAYLSEQIHIRSGKTDEAIAWRHGDFQFQDHSLGHILKEIERWYDVKASCPAELENLRFSGIISRKQPLSAIIDMLNSTGQFQISLSERRLLVRK</sequence>
<dbReference type="EMBL" id="JAYLLN010000032">
    <property type="protein sequence ID" value="MEI5985737.1"/>
    <property type="molecule type" value="Genomic_DNA"/>
</dbReference>
<dbReference type="RefSeq" id="WP_134776227.1">
    <property type="nucleotide sequence ID" value="NZ_JAYLLN010000032.1"/>
</dbReference>
<dbReference type="Pfam" id="PF16344">
    <property type="entry name" value="FecR_C"/>
    <property type="match status" value="1"/>
</dbReference>